<evidence type="ECO:0000256" key="2">
    <source>
        <dbReference type="ARBA" id="ARBA00004210"/>
    </source>
</evidence>
<dbReference type="SMART" id="SM00360">
    <property type="entry name" value="RRM"/>
    <property type="match status" value="1"/>
</dbReference>
<evidence type="ECO:0000256" key="1">
    <source>
        <dbReference type="ARBA" id="ARBA00004123"/>
    </source>
</evidence>
<dbReference type="VGNC" id="VGNC:52427">
    <property type="gene designation" value="RBPMS"/>
</dbReference>
<reference evidence="7 8" key="1">
    <citation type="journal article" date="2009" name="Science">
        <title>Genome sequence, comparative analysis, and population genetics of the domestic horse.</title>
        <authorList>
            <consortium name="Broad Institute Genome Sequencing Platform"/>
            <consortium name="Broad Institute Whole Genome Assembly Team"/>
            <person name="Wade C.M."/>
            <person name="Giulotto E."/>
            <person name="Sigurdsson S."/>
            <person name="Zoli M."/>
            <person name="Gnerre S."/>
            <person name="Imsland F."/>
            <person name="Lear T.L."/>
            <person name="Adelson D.L."/>
            <person name="Bailey E."/>
            <person name="Bellone R.R."/>
            <person name="Bloecker H."/>
            <person name="Distl O."/>
            <person name="Edgar R.C."/>
            <person name="Garber M."/>
            <person name="Leeb T."/>
            <person name="Mauceli E."/>
            <person name="MacLeod J.N."/>
            <person name="Penedo M.C.T."/>
            <person name="Raison J.M."/>
            <person name="Sharpe T."/>
            <person name="Vogel J."/>
            <person name="Andersson L."/>
            <person name="Antczak D.F."/>
            <person name="Biagi T."/>
            <person name="Binns M.M."/>
            <person name="Chowdhary B.P."/>
            <person name="Coleman S.J."/>
            <person name="Della Valle G."/>
            <person name="Fryc S."/>
            <person name="Guerin G."/>
            <person name="Hasegawa T."/>
            <person name="Hill E.W."/>
            <person name="Jurka J."/>
            <person name="Kiialainen A."/>
            <person name="Lindgren G."/>
            <person name="Liu J."/>
            <person name="Magnani E."/>
            <person name="Mickelson J.R."/>
            <person name="Murray J."/>
            <person name="Nergadze S.G."/>
            <person name="Onofrio R."/>
            <person name="Pedroni S."/>
            <person name="Piras M.F."/>
            <person name="Raudsepp T."/>
            <person name="Rocchi M."/>
            <person name="Roeed K.H."/>
            <person name="Ryder O.A."/>
            <person name="Searle S."/>
            <person name="Skow L."/>
            <person name="Swinburne J.E."/>
            <person name="Syvaenen A.C."/>
            <person name="Tozaki T."/>
            <person name="Valberg S.J."/>
            <person name="Vaudin M."/>
            <person name="White J.R."/>
            <person name="Zody M.C."/>
            <person name="Lander E.S."/>
            <person name="Lindblad-Toh K."/>
        </authorList>
    </citation>
    <scope>NUCLEOTIDE SEQUENCE [LARGE SCALE GENOMIC DNA]</scope>
    <source>
        <strain evidence="7 8">Thoroughbred</strain>
    </source>
</reference>
<dbReference type="GO" id="GO:0003729">
    <property type="term" value="F:mRNA binding"/>
    <property type="evidence" value="ECO:0000318"/>
    <property type="project" value="GO_Central"/>
</dbReference>
<feature type="domain" description="RRM" evidence="6">
    <location>
        <begin position="86"/>
        <end position="163"/>
    </location>
</feature>
<reference evidence="7" key="2">
    <citation type="submission" date="2025-08" db="UniProtKB">
        <authorList>
            <consortium name="Ensembl"/>
        </authorList>
    </citation>
    <scope>IDENTIFICATION</scope>
    <source>
        <strain evidence="7">Thoroughbred</strain>
    </source>
</reference>
<dbReference type="GO" id="GO:0003713">
    <property type="term" value="F:transcription coactivator activity"/>
    <property type="evidence" value="ECO:0007669"/>
    <property type="project" value="Ensembl"/>
</dbReference>
<dbReference type="InterPro" id="IPR035979">
    <property type="entry name" value="RBD_domain_sf"/>
</dbReference>
<dbReference type="CDD" id="cd12682">
    <property type="entry name" value="RRM_RBPMS"/>
    <property type="match status" value="1"/>
</dbReference>
<evidence type="ECO:0000256" key="4">
    <source>
        <dbReference type="ARBA" id="ARBA00023242"/>
    </source>
</evidence>
<dbReference type="GO" id="GO:0060395">
    <property type="term" value="P:SMAD protein signal transduction"/>
    <property type="evidence" value="ECO:0007669"/>
    <property type="project" value="Ensembl"/>
</dbReference>
<dbReference type="FunFam" id="3.30.70.330:FF:000037">
    <property type="entry name" value="RNA-binding protein with multiple splicing 2"/>
    <property type="match status" value="1"/>
</dbReference>
<dbReference type="SUPFAM" id="SSF54928">
    <property type="entry name" value="RNA-binding domain, RBD"/>
    <property type="match status" value="1"/>
</dbReference>
<dbReference type="GeneTree" id="ENSGT00940000159617"/>
<evidence type="ECO:0000256" key="5">
    <source>
        <dbReference type="PROSITE-ProRule" id="PRU00176"/>
    </source>
</evidence>
<dbReference type="Gene3D" id="3.30.70.330">
    <property type="match status" value="1"/>
</dbReference>
<evidence type="ECO:0000313" key="9">
    <source>
        <dbReference type="VGNC" id="VGNC:52427"/>
    </source>
</evidence>
<dbReference type="GO" id="GO:0005829">
    <property type="term" value="C:cytosol"/>
    <property type="evidence" value="ECO:0007669"/>
    <property type="project" value="Ensembl"/>
</dbReference>
<dbReference type="GO" id="GO:0005654">
    <property type="term" value="C:nucleoplasm"/>
    <property type="evidence" value="ECO:0007669"/>
    <property type="project" value="Ensembl"/>
</dbReference>
<dbReference type="InterPro" id="IPR000504">
    <property type="entry name" value="RRM_dom"/>
</dbReference>
<dbReference type="GO" id="GO:0010494">
    <property type="term" value="C:cytoplasmic stress granule"/>
    <property type="evidence" value="ECO:0007669"/>
    <property type="project" value="UniProtKB-SubCell"/>
</dbReference>
<evidence type="ECO:0000256" key="3">
    <source>
        <dbReference type="ARBA" id="ARBA00022884"/>
    </source>
</evidence>
<reference evidence="7" key="3">
    <citation type="submission" date="2025-09" db="UniProtKB">
        <authorList>
            <consortium name="Ensembl"/>
        </authorList>
    </citation>
    <scope>IDENTIFICATION</scope>
    <source>
        <strain evidence="7">Thoroughbred</strain>
    </source>
</reference>
<evidence type="ECO:0000313" key="8">
    <source>
        <dbReference type="Proteomes" id="UP000002281"/>
    </source>
</evidence>
<dbReference type="GO" id="GO:0097157">
    <property type="term" value="F:pre-mRNA intronic binding"/>
    <property type="evidence" value="ECO:0007669"/>
    <property type="project" value="Ensembl"/>
</dbReference>
<dbReference type="GO" id="GO:1990715">
    <property type="term" value="F:mRNA CDS binding"/>
    <property type="evidence" value="ECO:0007669"/>
    <property type="project" value="Ensembl"/>
</dbReference>
<comment type="subcellular location">
    <subcellularLocation>
        <location evidence="2">Cytoplasm</location>
        <location evidence="2">Stress granule</location>
    </subcellularLocation>
    <subcellularLocation>
        <location evidence="1">Nucleus</location>
    </subcellularLocation>
</comment>
<evidence type="ECO:0000259" key="6">
    <source>
        <dbReference type="PROSITE" id="PS50102"/>
    </source>
</evidence>
<gene>
    <name evidence="7 9" type="primary">RBPMS</name>
</gene>
<dbReference type="Ensembl" id="ENSECAT00000058329.2">
    <property type="protein sequence ID" value="ENSECAP00000024190.2"/>
    <property type="gene ID" value="ENSECAG00000020735.4"/>
</dbReference>
<organism evidence="7 8">
    <name type="scientific">Equus caballus</name>
    <name type="common">Horse</name>
    <dbReference type="NCBI Taxonomy" id="9796"/>
    <lineage>
        <taxon>Eukaryota</taxon>
        <taxon>Metazoa</taxon>
        <taxon>Chordata</taxon>
        <taxon>Craniata</taxon>
        <taxon>Vertebrata</taxon>
        <taxon>Euteleostomi</taxon>
        <taxon>Mammalia</taxon>
        <taxon>Eutheria</taxon>
        <taxon>Laurasiatheria</taxon>
        <taxon>Perissodactyla</taxon>
        <taxon>Equidae</taxon>
        <taxon>Equus</taxon>
    </lineage>
</organism>
<evidence type="ECO:0000313" key="7">
    <source>
        <dbReference type="Ensembl" id="ENSECAP00000024190.2"/>
    </source>
</evidence>
<dbReference type="Bgee" id="ENSECAG00000020735">
    <property type="expression patterns" value="Expressed in chorionic villus and 23 other cell types or tissues"/>
</dbReference>
<dbReference type="GO" id="GO:0042803">
    <property type="term" value="F:protein homodimerization activity"/>
    <property type="evidence" value="ECO:0007669"/>
    <property type="project" value="Ensembl"/>
</dbReference>
<proteinExistence type="predicted"/>
<sequence>YGVAWCGGGDGSRRLSPKCGAGGARGCAPGRGRRSRGAGIVLAPRHSPGLWPREGVSSDEAVFVGPRASACLKLRNLQDFSESFVRTLFVSGLPLDIKPRELYLLFRPFKGYEGSLIKLTSKQPVGFVSFDSRSEAEAAKNALNGIRFDPEIPQTLRLEFAKANTKMAKNKLVGTPNPSTPLPNTVPQFIAREPYELTVPALYPSSPEVWAPYPLYPAELAPALPPPAFTYPASLHAQCFSPEAKPNTPVFCPLLQQIRFVSGNVFVTYQPTADQQRELPC</sequence>
<accession>A0A3Q2GU43</accession>
<dbReference type="PROSITE" id="PS50102">
    <property type="entry name" value="RRM"/>
    <property type="match status" value="1"/>
</dbReference>
<keyword evidence="3 5" id="KW-0694">RNA-binding</keyword>
<dbReference type="Pfam" id="PF00076">
    <property type="entry name" value="RRM_1"/>
    <property type="match status" value="1"/>
</dbReference>
<dbReference type="AlphaFoldDB" id="A0A3Q2GU43"/>
<dbReference type="InterPro" id="IPR012677">
    <property type="entry name" value="Nucleotide-bd_a/b_plait_sf"/>
</dbReference>
<dbReference type="PANTHER" id="PTHR10501">
    <property type="entry name" value="U1 SMALL NUCLEAR RIBONUCLEOPROTEIN A/U2 SMALL NUCLEAR RIBONUCLEOPROTEIN B"/>
    <property type="match status" value="1"/>
</dbReference>
<name>A0A3Q2GU43_HORSE</name>
<protein>
    <submittedName>
        <fullName evidence="7">RNA binding protein, mRNA processing factor</fullName>
    </submittedName>
</protein>
<dbReference type="GO" id="GO:0003730">
    <property type="term" value="F:mRNA 3'-UTR binding"/>
    <property type="evidence" value="ECO:0007669"/>
    <property type="project" value="Ensembl"/>
</dbReference>
<dbReference type="Proteomes" id="UP000002281">
    <property type="component" value="Chromosome 27"/>
</dbReference>
<keyword evidence="8" id="KW-1185">Reference proteome</keyword>
<keyword evidence="4" id="KW-0539">Nucleus</keyword>
<dbReference type="GO" id="GO:0006979">
    <property type="term" value="P:response to oxidative stress"/>
    <property type="evidence" value="ECO:0007669"/>
    <property type="project" value="Ensembl"/>
</dbReference>